<proteinExistence type="predicted"/>
<evidence type="ECO:0000313" key="1">
    <source>
        <dbReference type="EMBL" id="CAB5222993.1"/>
    </source>
</evidence>
<gene>
    <name evidence="1" type="ORF">UFOVP372_46</name>
</gene>
<accession>A0A6J7X6X1</accession>
<dbReference type="EMBL" id="LR798302">
    <property type="protein sequence ID" value="CAB5222993.1"/>
    <property type="molecule type" value="Genomic_DNA"/>
</dbReference>
<reference evidence="1" key="1">
    <citation type="submission" date="2020-05" db="EMBL/GenBank/DDBJ databases">
        <authorList>
            <person name="Chiriac C."/>
            <person name="Salcher M."/>
            <person name="Ghai R."/>
            <person name="Kavagutti S V."/>
        </authorList>
    </citation>
    <scope>NUCLEOTIDE SEQUENCE</scope>
</reference>
<name>A0A6J7X6X1_9CAUD</name>
<organism evidence="1">
    <name type="scientific">uncultured Caudovirales phage</name>
    <dbReference type="NCBI Taxonomy" id="2100421"/>
    <lineage>
        <taxon>Viruses</taxon>
        <taxon>Duplodnaviria</taxon>
        <taxon>Heunggongvirae</taxon>
        <taxon>Uroviricota</taxon>
        <taxon>Caudoviricetes</taxon>
        <taxon>Peduoviridae</taxon>
        <taxon>Maltschvirus</taxon>
        <taxon>Maltschvirus maltsch</taxon>
    </lineage>
</organism>
<sequence length="96" mass="10674">MGWKMTMMKIYRDASGNLINIGEWDFLIEEYTEAAPIPDGWTPESNISLPEECLPVKKTRIRNPLPDGAYEDQAEVVTGSDGGLYLASDPRVNQVG</sequence>
<protein>
    <submittedName>
        <fullName evidence="1">Uncharacterized protein</fullName>
    </submittedName>
</protein>